<dbReference type="GO" id="GO:0051287">
    <property type="term" value="F:NAD binding"/>
    <property type="evidence" value="ECO:0007669"/>
    <property type="project" value="InterPro"/>
</dbReference>
<dbReference type="PANTHER" id="PTHR43333">
    <property type="entry name" value="2-HACID_DH_C DOMAIN-CONTAINING PROTEIN"/>
    <property type="match status" value="1"/>
</dbReference>
<protein>
    <recommendedName>
        <fullName evidence="3">D-isomer specific 2-hydroxyacid dehydrogenase NAD-binding domain-containing protein</fullName>
    </recommendedName>
</protein>
<keyword evidence="1" id="KW-0560">Oxidoreductase</keyword>
<keyword evidence="2" id="KW-0520">NAD</keyword>
<name>A0A427Y7R6_9TREE</name>
<keyword evidence="5" id="KW-1185">Reference proteome</keyword>
<dbReference type="InterPro" id="IPR006140">
    <property type="entry name" value="D-isomer_DH_NAD-bd"/>
</dbReference>
<evidence type="ECO:0000256" key="1">
    <source>
        <dbReference type="ARBA" id="ARBA00023002"/>
    </source>
</evidence>
<dbReference type="PANTHER" id="PTHR43333:SF1">
    <property type="entry name" value="D-ISOMER SPECIFIC 2-HYDROXYACID DEHYDROGENASE NAD-BINDING DOMAIN-CONTAINING PROTEIN"/>
    <property type="match status" value="1"/>
</dbReference>
<dbReference type="FunFam" id="3.40.50.720:FF:000363">
    <property type="entry name" value="D-isomer specific 2-hydroxyacid dehydrogenase"/>
    <property type="match status" value="1"/>
</dbReference>
<sequence>MPLSDLVVAVAVEIFPEGLDKLRGTFKTVHYHPDGDVPSEVASSVQLLLTTNKGLPPKFKSVQELPRLQHVQMISAGADKALASDRASAYAANPGVTLSTAAGIHVLSIPNYVVAMVINIFNQIPRQIELGRQEKRWADAQEVDQSGASVFFNRMTYGRTVGVLGYGTLGRETARLLKALGMKVIAANTSGKATPQEGYVFPGTGDADGSIPSQYYSTTDKKALEAFLSRCDVLVAILPSTKHTTYILDRHNLALLPKGAVLINVGRGTLIRSEELAAALDVPGHLLGAAVDLTDPEPLPDGHPLWSHPKLLITPHLSGDTEGELNIAVDIFLANAQRIAEGKPVYNKVDFARGY</sequence>
<evidence type="ECO:0000256" key="2">
    <source>
        <dbReference type="ARBA" id="ARBA00023027"/>
    </source>
</evidence>
<dbReference type="Proteomes" id="UP000279259">
    <property type="component" value="Unassembled WGS sequence"/>
</dbReference>
<gene>
    <name evidence="4" type="ORF">EHS25_003621</name>
</gene>
<accession>A0A427Y7R6</accession>
<dbReference type="GO" id="GO:0016491">
    <property type="term" value="F:oxidoreductase activity"/>
    <property type="evidence" value="ECO:0007669"/>
    <property type="project" value="UniProtKB-KW"/>
</dbReference>
<evidence type="ECO:0000313" key="5">
    <source>
        <dbReference type="Proteomes" id="UP000279259"/>
    </source>
</evidence>
<dbReference type="EMBL" id="RSCD01000018">
    <property type="protein sequence ID" value="RSH87130.1"/>
    <property type="molecule type" value="Genomic_DNA"/>
</dbReference>
<feature type="domain" description="D-isomer specific 2-hydroxyacid dehydrogenase NAD-binding" evidence="3">
    <location>
        <begin position="133"/>
        <end position="318"/>
    </location>
</feature>
<reference evidence="4 5" key="1">
    <citation type="submission" date="2018-11" db="EMBL/GenBank/DDBJ databases">
        <title>Genome sequence of Saitozyma podzolica DSM 27192.</title>
        <authorList>
            <person name="Aliyu H."/>
            <person name="Gorte O."/>
            <person name="Ochsenreither K."/>
        </authorList>
    </citation>
    <scope>NUCLEOTIDE SEQUENCE [LARGE SCALE GENOMIC DNA]</scope>
    <source>
        <strain evidence="4 5">DSM 27192</strain>
    </source>
</reference>
<dbReference type="AlphaFoldDB" id="A0A427Y7R6"/>
<comment type="caution">
    <text evidence="4">The sequence shown here is derived from an EMBL/GenBank/DDBJ whole genome shotgun (WGS) entry which is preliminary data.</text>
</comment>
<dbReference type="Gene3D" id="3.40.50.720">
    <property type="entry name" value="NAD(P)-binding Rossmann-like Domain"/>
    <property type="match status" value="2"/>
</dbReference>
<dbReference type="SUPFAM" id="SSF51735">
    <property type="entry name" value="NAD(P)-binding Rossmann-fold domains"/>
    <property type="match status" value="1"/>
</dbReference>
<dbReference type="Pfam" id="PF02826">
    <property type="entry name" value="2-Hacid_dh_C"/>
    <property type="match status" value="1"/>
</dbReference>
<evidence type="ECO:0000313" key="4">
    <source>
        <dbReference type="EMBL" id="RSH87130.1"/>
    </source>
</evidence>
<dbReference type="InterPro" id="IPR036291">
    <property type="entry name" value="NAD(P)-bd_dom_sf"/>
</dbReference>
<evidence type="ECO:0000259" key="3">
    <source>
        <dbReference type="Pfam" id="PF02826"/>
    </source>
</evidence>
<proteinExistence type="predicted"/>
<dbReference type="STRING" id="1890683.A0A427Y7R6"/>
<dbReference type="OrthoDB" id="298012at2759"/>
<organism evidence="4 5">
    <name type="scientific">Saitozyma podzolica</name>
    <dbReference type="NCBI Taxonomy" id="1890683"/>
    <lineage>
        <taxon>Eukaryota</taxon>
        <taxon>Fungi</taxon>
        <taxon>Dikarya</taxon>
        <taxon>Basidiomycota</taxon>
        <taxon>Agaricomycotina</taxon>
        <taxon>Tremellomycetes</taxon>
        <taxon>Tremellales</taxon>
        <taxon>Trimorphomycetaceae</taxon>
        <taxon>Saitozyma</taxon>
    </lineage>
</organism>